<gene>
    <name evidence="1" type="ORF">PACLA_8A035238</name>
</gene>
<evidence type="ECO:0000313" key="1">
    <source>
        <dbReference type="EMBL" id="CAB4024064.1"/>
    </source>
</evidence>
<dbReference type="InterPro" id="IPR027417">
    <property type="entry name" value="P-loop_NTPase"/>
</dbReference>
<dbReference type="AlphaFoldDB" id="A0A7D9J7Z6"/>
<dbReference type="Proteomes" id="UP001152795">
    <property type="component" value="Unassembled WGS sequence"/>
</dbReference>
<dbReference type="Gene3D" id="3.40.50.300">
    <property type="entry name" value="P-loop containing nucleotide triphosphate hydrolases"/>
    <property type="match status" value="1"/>
</dbReference>
<evidence type="ECO:0000313" key="2">
    <source>
        <dbReference type="Proteomes" id="UP001152795"/>
    </source>
</evidence>
<comment type="caution">
    <text evidence="1">The sequence shown here is derived from an EMBL/GenBank/DDBJ whole genome shotgun (WGS) entry which is preliminary data.</text>
</comment>
<dbReference type="OrthoDB" id="2499463at2759"/>
<organism evidence="1 2">
    <name type="scientific">Paramuricea clavata</name>
    <name type="common">Red gorgonian</name>
    <name type="synonym">Violescent sea-whip</name>
    <dbReference type="NCBI Taxonomy" id="317549"/>
    <lineage>
        <taxon>Eukaryota</taxon>
        <taxon>Metazoa</taxon>
        <taxon>Cnidaria</taxon>
        <taxon>Anthozoa</taxon>
        <taxon>Octocorallia</taxon>
        <taxon>Malacalcyonacea</taxon>
        <taxon>Plexauridae</taxon>
        <taxon>Paramuricea</taxon>
    </lineage>
</organism>
<protein>
    <submittedName>
        <fullName evidence="1">Uncharacterized protein</fullName>
    </submittedName>
</protein>
<name>A0A7D9J7Z6_PARCT</name>
<feature type="non-terminal residue" evidence="1">
    <location>
        <position position="94"/>
    </location>
</feature>
<accession>A0A7D9J7Z6</accession>
<dbReference type="EMBL" id="CACRXK020012820">
    <property type="protein sequence ID" value="CAB4024064.1"/>
    <property type="molecule type" value="Genomic_DNA"/>
</dbReference>
<reference evidence="1" key="1">
    <citation type="submission" date="2020-04" db="EMBL/GenBank/DDBJ databases">
        <authorList>
            <person name="Alioto T."/>
            <person name="Alioto T."/>
            <person name="Gomez Garrido J."/>
        </authorList>
    </citation>
    <scope>NUCLEOTIDE SEQUENCE</scope>
    <source>
        <strain evidence="1">A484AB</strain>
    </source>
</reference>
<sequence length="94" mass="10653">MSNQISRLSLSGIRASFVSVKASSEFESDENMVDVDVDLRLCEDEKLRNGYYHIVFAHPESLISTKYGRELLMSKIYQENVVAIVVDEAHSILD</sequence>
<proteinExistence type="predicted"/>
<keyword evidence="2" id="KW-1185">Reference proteome</keyword>